<gene>
    <name evidence="10" type="ORF">LADA_0H02828G</name>
</gene>
<evidence type="ECO:0000256" key="5">
    <source>
        <dbReference type="ARBA" id="ARBA00015162"/>
    </source>
</evidence>
<protein>
    <recommendedName>
        <fullName evidence="5">Restriction of telomere capping protein 4</fullName>
    </recommendedName>
</protein>
<proteinExistence type="inferred from homology"/>
<dbReference type="Proteomes" id="UP000190274">
    <property type="component" value="Chromosome H"/>
</dbReference>
<accession>A0A1G4K045</accession>
<organism evidence="10 11">
    <name type="scientific">Lachancea dasiensis</name>
    <dbReference type="NCBI Taxonomy" id="1072105"/>
    <lineage>
        <taxon>Eukaryota</taxon>
        <taxon>Fungi</taxon>
        <taxon>Dikarya</taxon>
        <taxon>Ascomycota</taxon>
        <taxon>Saccharomycotina</taxon>
        <taxon>Saccharomycetes</taxon>
        <taxon>Saccharomycetales</taxon>
        <taxon>Saccharomycetaceae</taxon>
        <taxon>Lachancea</taxon>
    </lineage>
</organism>
<evidence type="ECO:0000256" key="1">
    <source>
        <dbReference type="ARBA" id="ARBA00002738"/>
    </source>
</evidence>
<reference evidence="10 11" key="1">
    <citation type="submission" date="2016-03" db="EMBL/GenBank/DDBJ databases">
        <authorList>
            <person name="Devillers H."/>
        </authorList>
    </citation>
    <scope>NUCLEOTIDE SEQUENCE [LARGE SCALE GENOMIC DNA]</scope>
    <source>
        <strain evidence="10">CBS 10888</strain>
    </source>
</reference>
<dbReference type="OrthoDB" id="128308at2759"/>
<dbReference type="AlphaFoldDB" id="A0A1G4K045"/>
<dbReference type="InterPro" id="IPR039024">
    <property type="entry name" value="RTC4"/>
</dbReference>
<evidence type="ECO:0000256" key="3">
    <source>
        <dbReference type="ARBA" id="ARBA00004496"/>
    </source>
</evidence>
<dbReference type="SMART" id="SM01312">
    <property type="entry name" value="RTC4"/>
    <property type="match status" value="1"/>
</dbReference>
<dbReference type="STRING" id="1266660.A0A1G4K045"/>
<evidence type="ECO:0000259" key="9">
    <source>
        <dbReference type="SMART" id="SM01312"/>
    </source>
</evidence>
<evidence type="ECO:0000256" key="7">
    <source>
        <dbReference type="ARBA" id="ARBA00023242"/>
    </source>
</evidence>
<dbReference type="EMBL" id="LT598461">
    <property type="protein sequence ID" value="SCU96801.1"/>
    <property type="molecule type" value="Genomic_DNA"/>
</dbReference>
<dbReference type="GO" id="GO:0005634">
    <property type="term" value="C:nucleus"/>
    <property type="evidence" value="ECO:0007669"/>
    <property type="project" value="UniProtKB-SubCell"/>
</dbReference>
<comment type="function">
    <text evidence="1">May be involved in a process influencing telomere capping.</text>
</comment>
<keyword evidence="6" id="KW-0963">Cytoplasm</keyword>
<keyword evidence="11" id="KW-1185">Reference proteome</keyword>
<feature type="domain" description="Restriction of telomere capping protein 4 C-terminal" evidence="9">
    <location>
        <begin position="226"/>
        <end position="348"/>
    </location>
</feature>
<evidence type="ECO:0000313" key="11">
    <source>
        <dbReference type="Proteomes" id="UP000190274"/>
    </source>
</evidence>
<dbReference type="Pfam" id="PF14474">
    <property type="entry name" value="RTC4"/>
    <property type="match status" value="1"/>
</dbReference>
<evidence type="ECO:0000256" key="4">
    <source>
        <dbReference type="ARBA" id="ARBA00009461"/>
    </source>
</evidence>
<comment type="subcellular location">
    <subcellularLocation>
        <location evidence="3">Cytoplasm</location>
    </subcellularLocation>
    <subcellularLocation>
        <location evidence="2">Nucleus</location>
    </subcellularLocation>
</comment>
<evidence type="ECO:0000256" key="6">
    <source>
        <dbReference type="ARBA" id="ARBA00022490"/>
    </source>
</evidence>
<sequence>MSTNLGISEIYSKLHWEVKFRMAKRSFTGGHGESSPNARRPRRIADSRSDTLSSSPVRDTSPHELDINTSNERLPFAKRVKTDTAVLDDQELEMLLAKDQQGLENGRMTYIKKRTSRSIVDASHPQLVEQDIDAADMVRTRRFHEEEDSLTAKITELENDPPADPVSLEPARKLRKTSRASVQRSHYANIQSVRLRYVREHKIPTVLFANELVQKVQKHLHLVEQILSGKRASLYYDNARQAFSSSEKAVMSMAEFRQLDLNKFTAGFYGVKRQMRVALEILARYRPLLEKKNNAVLKWWGVKDFAQYVLAPELLSALCQEEMSLPLLEDAWDVMEHTTEFGHIVADNDPLEEWEVAAEEAAIADLGIGKEYSSMFYRRDSNKADPVKDENT</sequence>
<keyword evidence="7" id="KW-0539">Nucleus</keyword>
<evidence type="ECO:0000256" key="2">
    <source>
        <dbReference type="ARBA" id="ARBA00004123"/>
    </source>
</evidence>
<feature type="region of interest" description="Disordered" evidence="8">
    <location>
        <begin position="27"/>
        <end position="67"/>
    </location>
</feature>
<evidence type="ECO:0000256" key="8">
    <source>
        <dbReference type="SAM" id="MobiDB-lite"/>
    </source>
</evidence>
<name>A0A1G4K045_9SACH</name>
<comment type="similarity">
    <text evidence="4">Belongs to the RTC4 family.</text>
</comment>
<dbReference type="GO" id="GO:0005737">
    <property type="term" value="C:cytoplasm"/>
    <property type="evidence" value="ECO:0007669"/>
    <property type="project" value="UniProtKB-SubCell"/>
</dbReference>
<evidence type="ECO:0000313" key="10">
    <source>
        <dbReference type="EMBL" id="SCU96801.1"/>
    </source>
</evidence>
<dbReference type="PANTHER" id="PTHR41391:SF1">
    <property type="entry name" value="RESTRICTION OF TELOMERE CAPPING PROTEIN 4"/>
    <property type="match status" value="1"/>
</dbReference>
<dbReference type="PANTHER" id="PTHR41391">
    <property type="entry name" value="RESTRICTION OF TELOMERE CAPPING PROTEIN 4"/>
    <property type="match status" value="1"/>
</dbReference>
<dbReference type="InterPro" id="IPR028094">
    <property type="entry name" value="RTC4_C"/>
</dbReference>